<feature type="domain" description="Anthranilate synthase component I N-terminal" evidence="17">
    <location>
        <begin position="30"/>
        <end position="172"/>
    </location>
</feature>
<dbReference type="NCBIfam" id="TIGR00564">
    <property type="entry name" value="trpE_most"/>
    <property type="match status" value="1"/>
</dbReference>
<dbReference type="Pfam" id="PF00425">
    <property type="entry name" value="Chorismate_bind"/>
    <property type="match status" value="1"/>
</dbReference>
<dbReference type="InterPro" id="IPR019999">
    <property type="entry name" value="Anth_synth_I-like"/>
</dbReference>
<evidence type="ECO:0000256" key="3">
    <source>
        <dbReference type="ARBA" id="ARBA00009562"/>
    </source>
</evidence>
<evidence type="ECO:0000256" key="4">
    <source>
        <dbReference type="ARBA" id="ARBA00011575"/>
    </source>
</evidence>
<comment type="catalytic activity">
    <reaction evidence="14 15">
        <text>chorismate + L-glutamine = anthranilate + pyruvate + L-glutamate + H(+)</text>
        <dbReference type="Rhea" id="RHEA:21732"/>
        <dbReference type="ChEBI" id="CHEBI:15361"/>
        <dbReference type="ChEBI" id="CHEBI:15378"/>
        <dbReference type="ChEBI" id="CHEBI:16567"/>
        <dbReference type="ChEBI" id="CHEBI:29748"/>
        <dbReference type="ChEBI" id="CHEBI:29985"/>
        <dbReference type="ChEBI" id="CHEBI:58359"/>
        <dbReference type="EC" id="4.1.3.27"/>
    </reaction>
</comment>
<accession>A0A323V3E6</accession>
<reference evidence="19 20" key="1">
    <citation type="submission" date="2018-06" db="EMBL/GenBank/DDBJ databases">
        <title>Draft genome sequence of Modestobacter versicolor CP153-2.</title>
        <authorList>
            <person name="Gundlapally S.R."/>
        </authorList>
    </citation>
    <scope>NUCLEOTIDE SEQUENCE [LARGE SCALE GENOMIC DNA]</scope>
    <source>
        <strain evidence="19 20">CP153-2</strain>
    </source>
</reference>
<dbReference type="InterPro" id="IPR005801">
    <property type="entry name" value="ADC_synthase"/>
</dbReference>
<evidence type="ECO:0000256" key="15">
    <source>
        <dbReference type="RuleBase" id="RU364045"/>
    </source>
</evidence>
<dbReference type="InterPro" id="IPR006805">
    <property type="entry name" value="Anth_synth_I_N"/>
</dbReference>
<dbReference type="GO" id="GO:0004049">
    <property type="term" value="F:anthranilate synthase activity"/>
    <property type="evidence" value="ECO:0007669"/>
    <property type="project" value="UniProtKB-EC"/>
</dbReference>
<organism evidence="19 20">
    <name type="scientific">Modestobacter versicolor</name>
    <dbReference type="NCBI Taxonomy" id="429133"/>
    <lineage>
        <taxon>Bacteria</taxon>
        <taxon>Bacillati</taxon>
        <taxon>Actinomycetota</taxon>
        <taxon>Actinomycetes</taxon>
        <taxon>Geodermatophilales</taxon>
        <taxon>Geodermatophilaceae</taxon>
        <taxon>Modestobacter</taxon>
    </lineage>
</organism>
<dbReference type="Gene3D" id="3.60.120.10">
    <property type="entry name" value="Anthranilate synthase"/>
    <property type="match status" value="1"/>
</dbReference>
<keyword evidence="8 15" id="KW-0479">Metal-binding</keyword>
<evidence type="ECO:0000313" key="20">
    <source>
        <dbReference type="Proteomes" id="UP000247602"/>
    </source>
</evidence>
<keyword evidence="20" id="KW-1185">Reference proteome</keyword>
<evidence type="ECO:0000259" key="16">
    <source>
        <dbReference type="Pfam" id="PF00425"/>
    </source>
</evidence>
<comment type="caution">
    <text evidence="19">The sequence shown here is derived from an EMBL/GenBank/DDBJ whole genome shotgun (WGS) entry which is preliminary data.</text>
</comment>
<comment type="similarity">
    <text evidence="3 15">Belongs to the anthranilate synthase component I family.</text>
</comment>
<name>A0A323V3E6_9ACTN</name>
<gene>
    <name evidence="15" type="primary">trpE</name>
    <name evidence="19" type="ORF">DMO24_21825</name>
    <name evidence="18" type="ORF">FHX36_001299</name>
</gene>
<protein>
    <recommendedName>
        <fullName evidence="6 15">Anthranilate synthase component 1</fullName>
        <ecNumber evidence="5 15">4.1.3.27</ecNumber>
    </recommendedName>
</protein>
<dbReference type="EMBL" id="JACIBU010000001">
    <property type="protein sequence ID" value="MBB3675564.1"/>
    <property type="molecule type" value="Genomic_DNA"/>
</dbReference>
<dbReference type="SUPFAM" id="SSF56322">
    <property type="entry name" value="ADC synthase"/>
    <property type="match status" value="1"/>
</dbReference>
<evidence type="ECO:0000259" key="17">
    <source>
        <dbReference type="Pfam" id="PF04715"/>
    </source>
</evidence>
<dbReference type="Pfam" id="PF04715">
    <property type="entry name" value="Anth_synt_I_N"/>
    <property type="match status" value="1"/>
</dbReference>
<dbReference type="GO" id="GO:0000162">
    <property type="term" value="P:L-tryptophan biosynthetic process"/>
    <property type="evidence" value="ECO:0007669"/>
    <property type="project" value="UniProtKB-UniPathway"/>
</dbReference>
<sequence>MRLGETTPSRTEFLAATAPVVPVTRRLLADSETAVGIYRKLAGNRPGTVLLESAEQGKQWSRYSFVGVRSAGVLTERDGATTWLGDPLPGLTDDLPADPLAAVRTLARRFRSSRTPGLPPLTGGLVGYLGYDVVRRLERLPETATDDLGMPELALSLVTDLAVLDHTDGTVLLIANVVRGAGRQGDEPGAYDDAVTRLDAMAADLTKAVPPGVATLATADAPPVTSNMAPGVFEDGVERVREHVRAGDVFQTVLSQRFELATDVDALDLYRVLRATNPSPYMYLLRFAGRESPFDVVGSSPEALVTVTGDRAIVHPPAGTRPRGATPEDDVRLTEELLADPKERAEHVMLVDLARNDLGRVCVPGTVEVADFMRIERYSHVMHLVSTVAGQVQAGRDALDVFDATFPAGTVSGAPKPRAMEVIESLEPTRRALYAGTVGYVDASGDMDMAIAIRTAVLHDGRAYVQAGAGVVADSDPATEEAETRHKARAVLSAIATAEGLRELGG</sequence>
<evidence type="ECO:0000256" key="12">
    <source>
        <dbReference type="ARBA" id="ARBA00023239"/>
    </source>
</evidence>
<dbReference type="PANTHER" id="PTHR11236">
    <property type="entry name" value="AMINOBENZOATE/ANTHRANILATE SYNTHASE"/>
    <property type="match status" value="1"/>
</dbReference>
<feature type="domain" description="Chorismate-utilising enzyme C-terminal" evidence="16">
    <location>
        <begin position="233"/>
        <end position="487"/>
    </location>
</feature>
<dbReference type="RefSeq" id="WP_110554266.1">
    <property type="nucleotide sequence ID" value="NZ_JACIBU010000001.1"/>
</dbReference>
<comment type="pathway">
    <text evidence="2 15">Amino-acid biosynthesis; L-tryptophan biosynthesis; L-tryptophan from chorismate: step 1/5.</text>
</comment>
<dbReference type="PANTHER" id="PTHR11236:SF46">
    <property type="entry name" value="ANTHRANILATE SYNTHASE COMPONENT 1"/>
    <property type="match status" value="1"/>
</dbReference>
<evidence type="ECO:0000256" key="1">
    <source>
        <dbReference type="ARBA" id="ARBA00001946"/>
    </source>
</evidence>
<dbReference type="PRINTS" id="PR00095">
    <property type="entry name" value="ANTSNTHASEI"/>
</dbReference>
<evidence type="ECO:0000256" key="13">
    <source>
        <dbReference type="ARBA" id="ARBA00025634"/>
    </source>
</evidence>
<evidence type="ECO:0000256" key="11">
    <source>
        <dbReference type="ARBA" id="ARBA00023141"/>
    </source>
</evidence>
<dbReference type="GO" id="GO:0046872">
    <property type="term" value="F:metal ion binding"/>
    <property type="evidence" value="ECO:0007669"/>
    <property type="project" value="UniProtKB-KW"/>
</dbReference>
<dbReference type="EMBL" id="QKNV01000390">
    <property type="protein sequence ID" value="PZA19234.1"/>
    <property type="molecule type" value="Genomic_DNA"/>
</dbReference>
<dbReference type="OrthoDB" id="3518032at2"/>
<evidence type="ECO:0000256" key="9">
    <source>
        <dbReference type="ARBA" id="ARBA00022822"/>
    </source>
</evidence>
<dbReference type="InterPro" id="IPR005256">
    <property type="entry name" value="Anth_synth_I_PabB"/>
</dbReference>
<dbReference type="InterPro" id="IPR015890">
    <property type="entry name" value="Chorismate_C"/>
</dbReference>
<comment type="cofactor">
    <cofactor evidence="1 15">
        <name>Mg(2+)</name>
        <dbReference type="ChEBI" id="CHEBI:18420"/>
    </cofactor>
</comment>
<keyword evidence="11 15" id="KW-0057">Aromatic amino acid biosynthesis</keyword>
<dbReference type="EC" id="4.1.3.27" evidence="5 15"/>
<evidence type="ECO:0000256" key="6">
    <source>
        <dbReference type="ARBA" id="ARBA00020653"/>
    </source>
</evidence>
<comment type="function">
    <text evidence="13 15">Part of a heterotetrameric complex that catalyzes the two-step biosynthesis of anthranilate, an intermediate in the biosynthesis of L-tryptophan. In the first step, the glutamine-binding beta subunit (TrpG) of anthranilate synthase (AS) provides the glutamine amidotransferase activity which generates ammonia as a substrate that, along with chorismate, is used in the second step, catalyzed by the large alpha subunit of AS (TrpE) to produce anthranilate. In the absence of TrpG, TrpE can synthesize anthranilate directly from chorismate and high concentrations of ammonia.</text>
</comment>
<evidence type="ECO:0000256" key="14">
    <source>
        <dbReference type="ARBA" id="ARBA00047683"/>
    </source>
</evidence>
<comment type="subunit">
    <text evidence="4 15">Heterotetramer consisting of two non-identical subunits: a beta subunit (TrpG) and a large alpha subunit (TrpE).</text>
</comment>
<keyword evidence="12 15" id="KW-0456">Lyase</keyword>
<evidence type="ECO:0000313" key="21">
    <source>
        <dbReference type="Proteomes" id="UP000580718"/>
    </source>
</evidence>
<evidence type="ECO:0000256" key="7">
    <source>
        <dbReference type="ARBA" id="ARBA00022605"/>
    </source>
</evidence>
<dbReference type="AlphaFoldDB" id="A0A323V3E6"/>
<evidence type="ECO:0000256" key="2">
    <source>
        <dbReference type="ARBA" id="ARBA00004873"/>
    </source>
</evidence>
<proteinExistence type="inferred from homology"/>
<dbReference type="Proteomes" id="UP000247602">
    <property type="component" value="Unassembled WGS sequence"/>
</dbReference>
<evidence type="ECO:0000313" key="19">
    <source>
        <dbReference type="EMBL" id="PZA19234.1"/>
    </source>
</evidence>
<keyword evidence="10 15" id="KW-0460">Magnesium</keyword>
<evidence type="ECO:0000313" key="18">
    <source>
        <dbReference type="EMBL" id="MBB3675564.1"/>
    </source>
</evidence>
<evidence type="ECO:0000256" key="10">
    <source>
        <dbReference type="ARBA" id="ARBA00022842"/>
    </source>
</evidence>
<dbReference type="NCBIfam" id="NF010086">
    <property type="entry name" value="PRK13571.1"/>
    <property type="match status" value="1"/>
</dbReference>
<reference evidence="18 21" key="2">
    <citation type="submission" date="2020-08" db="EMBL/GenBank/DDBJ databases">
        <title>Sequencing the genomes of 1000 actinobacteria strains.</title>
        <authorList>
            <person name="Klenk H.-P."/>
        </authorList>
    </citation>
    <scope>NUCLEOTIDE SEQUENCE [LARGE SCALE GENOMIC DNA]</scope>
    <source>
        <strain evidence="18 21">DSM 16678</strain>
    </source>
</reference>
<evidence type="ECO:0000256" key="8">
    <source>
        <dbReference type="ARBA" id="ARBA00022723"/>
    </source>
</evidence>
<keyword evidence="7 15" id="KW-0028">Amino-acid biosynthesis</keyword>
<dbReference type="UniPathway" id="UPA00035">
    <property type="reaction ID" value="UER00040"/>
</dbReference>
<keyword evidence="9 15" id="KW-0822">Tryptophan biosynthesis</keyword>
<dbReference type="Proteomes" id="UP000580718">
    <property type="component" value="Unassembled WGS sequence"/>
</dbReference>
<evidence type="ECO:0000256" key="5">
    <source>
        <dbReference type="ARBA" id="ARBA00012266"/>
    </source>
</evidence>